<dbReference type="PANTHER" id="PTHR48248">
    <property type="entry name" value="UVR DOMAIN-CONTAINING PROTEIN"/>
    <property type="match status" value="1"/>
</dbReference>
<dbReference type="PANTHER" id="PTHR48248:SF5">
    <property type="entry name" value="UVR DOMAIN-CONTAINING PROTEIN"/>
    <property type="match status" value="1"/>
</dbReference>
<keyword evidence="3" id="KW-1185">Reference proteome</keyword>
<accession>A0A6P5YT75</accession>
<sequence length="163" mass="18917">MAFIVSLNKYCYKNKRERGACRIKSPKLTVQRLGQPSKTKTRRRSALKEKMVAKLLELKMEMKEISEEQSSIKEGQRQVKETFEAIESECKNLRKETMIIMQQSAYTRLRLAFMFQILKARENEDFAKAAELTNALRKLIAKQNQNDHSLEPTAEAGDEQMAK</sequence>
<name>A0A6P5YT75_DURZI</name>
<proteinExistence type="predicted"/>
<organism evidence="3 5">
    <name type="scientific">Durio zibethinus</name>
    <name type="common">Durian</name>
    <dbReference type="NCBI Taxonomy" id="66656"/>
    <lineage>
        <taxon>Eukaryota</taxon>
        <taxon>Viridiplantae</taxon>
        <taxon>Streptophyta</taxon>
        <taxon>Embryophyta</taxon>
        <taxon>Tracheophyta</taxon>
        <taxon>Spermatophyta</taxon>
        <taxon>Magnoliopsida</taxon>
        <taxon>eudicotyledons</taxon>
        <taxon>Gunneridae</taxon>
        <taxon>Pentapetalae</taxon>
        <taxon>rosids</taxon>
        <taxon>malvids</taxon>
        <taxon>Malvales</taxon>
        <taxon>Malvaceae</taxon>
        <taxon>Helicteroideae</taxon>
        <taxon>Durio</taxon>
    </lineage>
</organism>
<dbReference type="GeneID" id="111294352"/>
<evidence type="ECO:0000256" key="2">
    <source>
        <dbReference type="SAM" id="MobiDB-lite"/>
    </source>
</evidence>
<dbReference type="RefSeq" id="XP_022732750.1">
    <property type="nucleotide sequence ID" value="XM_022877015.1"/>
</dbReference>
<reference evidence="4 5" key="1">
    <citation type="submission" date="2025-04" db="UniProtKB">
        <authorList>
            <consortium name="RefSeq"/>
        </authorList>
    </citation>
    <scope>IDENTIFICATION</scope>
    <source>
        <tissue evidence="4 5">Fruit stalk</tissue>
    </source>
</reference>
<dbReference type="RefSeq" id="XP_022743366.1">
    <property type="nucleotide sequence ID" value="XM_022887631.1"/>
</dbReference>
<evidence type="ECO:0000313" key="5">
    <source>
        <dbReference type="RefSeq" id="XP_022743366.1"/>
    </source>
</evidence>
<dbReference type="KEGG" id="dzi:111286843"/>
<feature type="coiled-coil region" evidence="1">
    <location>
        <begin position="48"/>
        <end position="96"/>
    </location>
</feature>
<dbReference type="OrthoDB" id="827019at2759"/>
<evidence type="ECO:0000313" key="4">
    <source>
        <dbReference type="RefSeq" id="XP_022732750.1"/>
    </source>
</evidence>
<gene>
    <name evidence="5" type="primary">LOC111294352</name>
    <name evidence="4" type="synonym">LOC111286843</name>
</gene>
<feature type="region of interest" description="Disordered" evidence="2">
    <location>
        <begin position="143"/>
        <end position="163"/>
    </location>
</feature>
<dbReference type="AlphaFoldDB" id="A0A6P5YT75"/>
<keyword evidence="1" id="KW-0175">Coiled coil</keyword>
<evidence type="ECO:0000313" key="3">
    <source>
        <dbReference type="Proteomes" id="UP000515121"/>
    </source>
</evidence>
<dbReference type="KEGG" id="dzi:111294352"/>
<protein>
    <submittedName>
        <fullName evidence="4">Uncharacterized protein LOC111286843</fullName>
    </submittedName>
    <submittedName>
        <fullName evidence="5">Uncharacterized protein LOC111294352</fullName>
    </submittedName>
</protein>
<dbReference type="Proteomes" id="UP000515121">
    <property type="component" value="Unplaced"/>
</dbReference>
<evidence type="ECO:0000256" key="1">
    <source>
        <dbReference type="SAM" id="Coils"/>
    </source>
</evidence>